<dbReference type="InterPro" id="IPR013328">
    <property type="entry name" value="6PGD_dom2"/>
</dbReference>
<dbReference type="PANTHER" id="PTHR43580">
    <property type="entry name" value="OXIDOREDUCTASE GLYR1-RELATED"/>
    <property type="match status" value="1"/>
</dbReference>
<evidence type="ECO:0000256" key="2">
    <source>
        <dbReference type="ARBA" id="ARBA00023002"/>
    </source>
</evidence>
<evidence type="ECO:0000256" key="3">
    <source>
        <dbReference type="ARBA" id="ARBA00023027"/>
    </source>
</evidence>
<organism evidence="6 7">
    <name type="scientific">Fodinicola feengrottensis</name>
    <dbReference type="NCBI Taxonomy" id="435914"/>
    <lineage>
        <taxon>Bacteria</taxon>
        <taxon>Bacillati</taxon>
        <taxon>Actinomycetota</taxon>
        <taxon>Actinomycetes</taxon>
        <taxon>Mycobacteriales</taxon>
        <taxon>Fodinicola</taxon>
    </lineage>
</organism>
<dbReference type="Pfam" id="PF03446">
    <property type="entry name" value="NAD_binding_2"/>
    <property type="match status" value="1"/>
</dbReference>
<proteinExistence type="inferred from homology"/>
<dbReference type="InterPro" id="IPR036291">
    <property type="entry name" value="NAD(P)-bd_dom_sf"/>
</dbReference>
<keyword evidence="2" id="KW-0560">Oxidoreductase</keyword>
<dbReference type="InterPro" id="IPR029154">
    <property type="entry name" value="HIBADH-like_NADP-bd"/>
</dbReference>
<name>A0ABP4TSR0_9ACTN</name>
<keyword evidence="3" id="KW-0520">NAD</keyword>
<evidence type="ECO:0000313" key="7">
    <source>
        <dbReference type="Proteomes" id="UP001500618"/>
    </source>
</evidence>
<feature type="domain" description="3-hydroxyisobutyrate dehydrogenase-like NAD-binding" evidence="5">
    <location>
        <begin position="164"/>
        <end position="279"/>
    </location>
</feature>
<gene>
    <name evidence="6" type="ORF">GCM10009765_47540</name>
</gene>
<feature type="domain" description="6-phosphogluconate dehydrogenase NADP-binding" evidence="4">
    <location>
        <begin position="6"/>
        <end position="160"/>
    </location>
</feature>
<protein>
    <submittedName>
        <fullName evidence="6">NAD(P)-dependent oxidoreductase</fullName>
    </submittedName>
</protein>
<dbReference type="Proteomes" id="UP001500618">
    <property type="component" value="Unassembled WGS sequence"/>
</dbReference>
<dbReference type="PANTHER" id="PTHR43580:SF2">
    <property type="entry name" value="CYTOKINE-LIKE NUCLEAR FACTOR N-PAC"/>
    <property type="match status" value="1"/>
</dbReference>
<dbReference type="Gene3D" id="1.10.1040.10">
    <property type="entry name" value="N-(1-d-carboxylethyl)-l-norvaline Dehydrogenase, domain 2"/>
    <property type="match status" value="1"/>
</dbReference>
<accession>A0ABP4TSR0</accession>
<evidence type="ECO:0000259" key="4">
    <source>
        <dbReference type="Pfam" id="PF03446"/>
    </source>
</evidence>
<evidence type="ECO:0000313" key="6">
    <source>
        <dbReference type="EMBL" id="GAA1692722.1"/>
    </source>
</evidence>
<evidence type="ECO:0000259" key="5">
    <source>
        <dbReference type="Pfam" id="PF14833"/>
    </source>
</evidence>
<dbReference type="InterPro" id="IPR051265">
    <property type="entry name" value="HIBADH-related_NP60_sf"/>
</dbReference>
<dbReference type="Gene3D" id="3.40.50.720">
    <property type="entry name" value="NAD(P)-binding Rossmann-like Domain"/>
    <property type="match status" value="1"/>
</dbReference>
<comment type="caution">
    <text evidence="6">The sequence shown here is derived from an EMBL/GenBank/DDBJ whole genome shotgun (WGS) entry which is preliminary data.</text>
</comment>
<comment type="similarity">
    <text evidence="1">Belongs to the HIBADH-related family.</text>
</comment>
<dbReference type="InterPro" id="IPR015815">
    <property type="entry name" value="HIBADH-related"/>
</dbReference>
<sequence length="281" mass="28516">MSLRTTVLGTGIMGAAMARNLAKAGLDLTVWNRSRDKAEPLAAVGATVADSPVAAVNGADVVITMLFDGDTVDAVMDNALPAMAEDALWLQMTTVGVDGIGRLASKAASRGVGFVDAPVMGTRQPAESGQLTVLAAGADDLVTRAQPVFDAVASKVVRLGDEPGAASRFKLVMNAWVLSLTTAAGQSIALAQALGIDPRRFLDAIKGGPLDSGYAQLKGAMMIAGDFPASFALDGGAKDAGLVAAALEGAGRSPAFAQAIKDLMDRAGDPSDDMAAVVRGF</sequence>
<dbReference type="EMBL" id="BAAANY010000019">
    <property type="protein sequence ID" value="GAA1692722.1"/>
    <property type="molecule type" value="Genomic_DNA"/>
</dbReference>
<reference evidence="7" key="1">
    <citation type="journal article" date="2019" name="Int. J. Syst. Evol. Microbiol.">
        <title>The Global Catalogue of Microorganisms (GCM) 10K type strain sequencing project: providing services to taxonomists for standard genome sequencing and annotation.</title>
        <authorList>
            <consortium name="The Broad Institute Genomics Platform"/>
            <consortium name="The Broad Institute Genome Sequencing Center for Infectious Disease"/>
            <person name="Wu L."/>
            <person name="Ma J."/>
        </authorList>
    </citation>
    <scope>NUCLEOTIDE SEQUENCE [LARGE SCALE GENOMIC DNA]</scope>
    <source>
        <strain evidence="7">JCM 14718</strain>
    </source>
</reference>
<dbReference type="InterPro" id="IPR006115">
    <property type="entry name" value="6PGDH_NADP-bd"/>
</dbReference>
<dbReference type="RefSeq" id="WP_163569212.1">
    <property type="nucleotide sequence ID" value="NZ_BAAANY010000019.1"/>
</dbReference>
<keyword evidence="7" id="KW-1185">Reference proteome</keyword>
<dbReference type="SUPFAM" id="SSF48179">
    <property type="entry name" value="6-phosphogluconate dehydrogenase C-terminal domain-like"/>
    <property type="match status" value="1"/>
</dbReference>
<dbReference type="SUPFAM" id="SSF51735">
    <property type="entry name" value="NAD(P)-binding Rossmann-fold domains"/>
    <property type="match status" value="1"/>
</dbReference>
<dbReference type="Pfam" id="PF14833">
    <property type="entry name" value="NAD_binding_11"/>
    <property type="match status" value="1"/>
</dbReference>
<dbReference type="InterPro" id="IPR008927">
    <property type="entry name" value="6-PGluconate_DH-like_C_sf"/>
</dbReference>
<dbReference type="PIRSF" id="PIRSF000103">
    <property type="entry name" value="HIBADH"/>
    <property type="match status" value="1"/>
</dbReference>
<evidence type="ECO:0000256" key="1">
    <source>
        <dbReference type="ARBA" id="ARBA00009080"/>
    </source>
</evidence>